<protein>
    <submittedName>
        <fullName evidence="4">RM48 protein</fullName>
    </submittedName>
</protein>
<feature type="domain" description="Small ribosomal subunit protein uS10" evidence="3">
    <location>
        <begin position="27"/>
        <end position="94"/>
    </location>
</feature>
<dbReference type="GO" id="GO:0005761">
    <property type="term" value="C:mitochondrial ribosome"/>
    <property type="evidence" value="ECO:0007669"/>
    <property type="project" value="InterPro"/>
</dbReference>
<sequence>QVPKRKRERLQMKEINAGNELEFGDVNIQLSSRDMCLVEHFAQYVHRLCNRLCIQVKESYALPTKTHEVLFLEERGSKMQLDAVLTTHQRVVQV</sequence>
<dbReference type="PANTHER" id="PTHR13473:SF0">
    <property type="entry name" value="LARGE RIBOSOMAL SUBUNIT PROTEIN ML48"/>
    <property type="match status" value="1"/>
</dbReference>
<gene>
    <name evidence="4" type="primary">Mrpl48</name>
    <name evidence="4" type="ORF">NEOCOR_R08089</name>
</gene>
<evidence type="ECO:0000313" key="4">
    <source>
        <dbReference type="EMBL" id="NXS13099.1"/>
    </source>
</evidence>
<organism evidence="4 5">
    <name type="scientific">Neodrepanis coruscans</name>
    <name type="common">wattled asity</name>
    <dbReference type="NCBI Taxonomy" id="254563"/>
    <lineage>
        <taxon>Eukaryota</taxon>
        <taxon>Metazoa</taxon>
        <taxon>Chordata</taxon>
        <taxon>Craniata</taxon>
        <taxon>Vertebrata</taxon>
        <taxon>Euteleostomi</taxon>
        <taxon>Archelosauria</taxon>
        <taxon>Archosauria</taxon>
        <taxon>Dinosauria</taxon>
        <taxon>Saurischia</taxon>
        <taxon>Theropoda</taxon>
        <taxon>Coelurosauria</taxon>
        <taxon>Aves</taxon>
        <taxon>Neognathae</taxon>
        <taxon>Neoaves</taxon>
        <taxon>Telluraves</taxon>
        <taxon>Australaves</taxon>
        <taxon>Passeriformes</taxon>
        <taxon>Philepittidae</taxon>
        <taxon>Neodrepanis</taxon>
    </lineage>
</organism>
<proteinExistence type="predicted"/>
<dbReference type="AlphaFoldDB" id="A0A7L2RV61"/>
<dbReference type="SUPFAM" id="SSF54999">
    <property type="entry name" value="Ribosomal protein S10"/>
    <property type="match status" value="1"/>
</dbReference>
<evidence type="ECO:0000256" key="1">
    <source>
        <dbReference type="ARBA" id="ARBA00022980"/>
    </source>
</evidence>
<dbReference type="InterPro" id="IPR036838">
    <property type="entry name" value="Ribosomal_uS10_dom_sf"/>
</dbReference>
<keyword evidence="2" id="KW-0687">Ribonucleoprotein</keyword>
<evidence type="ECO:0000313" key="5">
    <source>
        <dbReference type="Proteomes" id="UP000560066"/>
    </source>
</evidence>
<keyword evidence="1" id="KW-0689">Ribosomal protein</keyword>
<evidence type="ECO:0000256" key="2">
    <source>
        <dbReference type="ARBA" id="ARBA00023274"/>
    </source>
</evidence>
<dbReference type="InterPro" id="IPR027486">
    <property type="entry name" value="Ribosomal_uS10_dom"/>
</dbReference>
<accession>A0A7L2RV61</accession>
<evidence type="ECO:0000259" key="3">
    <source>
        <dbReference type="Pfam" id="PF00338"/>
    </source>
</evidence>
<reference evidence="4 5" key="1">
    <citation type="submission" date="2019-09" db="EMBL/GenBank/DDBJ databases">
        <title>Bird 10,000 Genomes (B10K) Project - Family phase.</title>
        <authorList>
            <person name="Zhang G."/>
        </authorList>
    </citation>
    <scope>NUCLEOTIDE SEQUENCE [LARGE SCALE GENOMIC DNA]</scope>
    <source>
        <strain evidence="4">B10K-DU-002-79</strain>
    </source>
</reference>
<dbReference type="EMBL" id="VYZS01321081">
    <property type="protein sequence ID" value="NXS13099.1"/>
    <property type="molecule type" value="Genomic_DNA"/>
</dbReference>
<dbReference type="InterPro" id="IPR027487">
    <property type="entry name" value="Ribosomal_mL48"/>
</dbReference>
<dbReference type="Proteomes" id="UP000560066">
    <property type="component" value="Unassembled WGS sequence"/>
</dbReference>
<feature type="non-terminal residue" evidence="4">
    <location>
        <position position="94"/>
    </location>
</feature>
<feature type="non-terminal residue" evidence="4">
    <location>
        <position position="1"/>
    </location>
</feature>
<dbReference type="Pfam" id="PF00338">
    <property type="entry name" value="Ribosomal_S10"/>
    <property type="match status" value="1"/>
</dbReference>
<dbReference type="Gene3D" id="3.30.70.600">
    <property type="entry name" value="Ribosomal protein S10 domain"/>
    <property type="match status" value="1"/>
</dbReference>
<dbReference type="OrthoDB" id="5984298at2759"/>
<keyword evidence="5" id="KW-1185">Reference proteome</keyword>
<comment type="caution">
    <text evidence="4">The sequence shown here is derived from an EMBL/GenBank/DDBJ whole genome shotgun (WGS) entry which is preliminary data.</text>
</comment>
<name>A0A7L2RV61_9PASS</name>
<dbReference type="GO" id="GO:1990904">
    <property type="term" value="C:ribonucleoprotein complex"/>
    <property type="evidence" value="ECO:0007669"/>
    <property type="project" value="UniProtKB-KW"/>
</dbReference>
<dbReference type="PANTHER" id="PTHR13473">
    <property type="entry name" value="MITOCHONDRIAL RIBOSOMAL PROTEIN L48"/>
    <property type="match status" value="1"/>
</dbReference>